<dbReference type="AlphaFoldDB" id="A0A4Z1DBP1"/>
<reference evidence="4 5" key="1">
    <citation type="submission" date="2019-04" db="EMBL/GenBank/DDBJ databases">
        <title>Streptomyces sp. nov. Bv016 isolated from bark of Buahinia variegata.</title>
        <authorList>
            <person name="Kanchanasin P."/>
            <person name="Tanasupawat S."/>
            <person name="Yuki M."/>
            <person name="Kudo T."/>
        </authorList>
    </citation>
    <scope>NUCLEOTIDE SEQUENCE [LARGE SCALE GENOMIC DNA]</scope>
    <source>
        <strain evidence="4 5">Bv016</strain>
    </source>
</reference>
<keyword evidence="5" id="KW-1185">Reference proteome</keyword>
<evidence type="ECO:0000256" key="2">
    <source>
        <dbReference type="ARBA" id="ARBA00035108"/>
    </source>
</evidence>
<proteinExistence type="inferred from homology"/>
<name>A0A4Z1DBP1_9ACTN</name>
<dbReference type="Proteomes" id="UP000298159">
    <property type="component" value="Unassembled WGS sequence"/>
</dbReference>
<dbReference type="EMBL" id="SRRT01000002">
    <property type="protein sequence ID" value="TGN79716.1"/>
    <property type="molecule type" value="Genomic_DNA"/>
</dbReference>
<evidence type="ECO:0000256" key="1">
    <source>
        <dbReference type="ARBA" id="ARBA00022987"/>
    </source>
</evidence>
<comment type="similarity">
    <text evidence="3">Belongs to the gas vesicle GvpF/GvpL family.</text>
</comment>
<accession>A0A4Z1DBP1</accession>
<evidence type="ECO:0000256" key="3">
    <source>
        <dbReference type="ARBA" id="ARBA00035643"/>
    </source>
</evidence>
<protein>
    <submittedName>
        <fullName evidence="4">GvpL/GvpF family gas vesicle protein</fullName>
    </submittedName>
</protein>
<dbReference type="GeneID" id="95447713"/>
<gene>
    <name evidence="4" type="ORF">E5083_08930</name>
</gene>
<keyword evidence="1" id="KW-0304">Gas vesicle</keyword>
<comment type="caution">
    <text evidence="4">The sequence shown here is derived from an EMBL/GenBank/DDBJ whole genome shotgun (WGS) entry which is preliminary data.</text>
</comment>
<dbReference type="InterPro" id="IPR009430">
    <property type="entry name" value="GvpL/GvpF"/>
</dbReference>
<dbReference type="GO" id="GO:0031411">
    <property type="term" value="C:gas vesicle"/>
    <property type="evidence" value="ECO:0007669"/>
    <property type="project" value="UniProtKB-SubCell"/>
</dbReference>
<organism evidence="4 5">
    <name type="scientific">Streptomyces bauhiniae</name>
    <dbReference type="NCBI Taxonomy" id="2340725"/>
    <lineage>
        <taxon>Bacteria</taxon>
        <taxon>Bacillati</taxon>
        <taxon>Actinomycetota</taxon>
        <taxon>Actinomycetes</taxon>
        <taxon>Kitasatosporales</taxon>
        <taxon>Streptomycetaceae</taxon>
        <taxon>Streptomyces</taxon>
    </lineage>
</organism>
<dbReference type="RefSeq" id="WP_135785046.1">
    <property type="nucleotide sequence ID" value="NZ_SRRT01000002.1"/>
</dbReference>
<dbReference type="PANTHER" id="PTHR36852:SF1">
    <property type="entry name" value="PROTEIN GVPL 2"/>
    <property type="match status" value="1"/>
</dbReference>
<evidence type="ECO:0000313" key="4">
    <source>
        <dbReference type="EMBL" id="TGN79716.1"/>
    </source>
</evidence>
<dbReference type="Pfam" id="PF06386">
    <property type="entry name" value="GvpL_GvpF"/>
    <property type="match status" value="1"/>
</dbReference>
<evidence type="ECO:0000313" key="5">
    <source>
        <dbReference type="Proteomes" id="UP000298159"/>
    </source>
</evidence>
<dbReference type="GO" id="GO:0031412">
    <property type="term" value="P:gas vesicle organization"/>
    <property type="evidence" value="ECO:0007669"/>
    <property type="project" value="InterPro"/>
</dbReference>
<sequence>MSDLMTYVYGVTRADDALAERLTALEGVVGAPVHLVPDGNGLALVASSVPAEDFREEVLRRRLEDLDWLSAVARAHHGVVEAVAAYTTVLPLRLATVYLDDTRAREVLDQGRELFTDRLARLSGHVEWGVKVYVDPSAAPTPPPAPADAQLSPGRSYLRGRRQQQRHRDTAHQAAQRAAEGIEAAGRAYASERARHRVQQGALAEAAGENVVNDAYLVPLEQGEAFQAEVRRAADGLAGVRVEITGPWAPYSFAMGPEETGEAAGAGP</sequence>
<dbReference type="PANTHER" id="PTHR36852">
    <property type="entry name" value="PROTEIN GVPL 2"/>
    <property type="match status" value="1"/>
</dbReference>
<comment type="subcellular location">
    <subcellularLocation>
        <location evidence="2">Gas vesicle</location>
    </subcellularLocation>
</comment>